<organism evidence="5">
    <name type="scientific">Capitella teleta</name>
    <name type="common">Polychaete worm</name>
    <dbReference type="NCBI Taxonomy" id="283909"/>
    <lineage>
        <taxon>Eukaryota</taxon>
        <taxon>Metazoa</taxon>
        <taxon>Spiralia</taxon>
        <taxon>Lophotrochozoa</taxon>
        <taxon>Annelida</taxon>
        <taxon>Polychaeta</taxon>
        <taxon>Sedentaria</taxon>
        <taxon>Scolecida</taxon>
        <taxon>Capitellidae</taxon>
        <taxon>Capitella</taxon>
    </lineage>
</organism>
<comment type="similarity">
    <text evidence="1">Belongs to the WD repeat THOC6 family.</text>
</comment>
<dbReference type="PROSITE" id="PS50082">
    <property type="entry name" value="WD_REPEATS_2"/>
    <property type="match status" value="1"/>
</dbReference>
<sequence>MAGRHLISLMSAWQDGSIEEKILAVRQRLHTTVYAQCFSPCGKYLVTANNFGFLAVFRESFTQTEVNCLKFVHNENGSQLLGGCGDHQVHMWDVESGSHVGTLEGHTNYIHDLAVRGNSNECISASEDGTVRIWDLRSRGQAQHVMQPNQHNLCVRPQYGKFITCVAVDKSDNLMVCGGGPRLCLWHLRQLAPTAQFDTPQATANTAMFLEDSVISAGTEPFVHHWSLNGDQRAKVPCTPSTVYSLATNKILSVAGNSHKIDICTNFRYKAFSMLVC</sequence>
<dbReference type="EMBL" id="KB307555">
    <property type="protein sequence ID" value="ELT98754.1"/>
    <property type="molecule type" value="Genomic_DNA"/>
</dbReference>
<dbReference type="GO" id="GO:0000347">
    <property type="term" value="C:THO complex"/>
    <property type="evidence" value="ECO:0007669"/>
    <property type="project" value="TreeGrafter"/>
</dbReference>
<dbReference type="OMA" id="DSYAYCW"/>
<dbReference type="Pfam" id="PF00400">
    <property type="entry name" value="WD40"/>
    <property type="match status" value="2"/>
</dbReference>
<protein>
    <submittedName>
        <fullName evidence="5 6">Uncharacterized protein</fullName>
    </submittedName>
</protein>
<keyword evidence="2 4" id="KW-0853">WD repeat</keyword>
<dbReference type="Gene3D" id="2.130.10.10">
    <property type="entry name" value="YVTN repeat-like/Quinoprotein amine dehydrogenase"/>
    <property type="match status" value="1"/>
</dbReference>
<dbReference type="InterPro" id="IPR036322">
    <property type="entry name" value="WD40_repeat_dom_sf"/>
</dbReference>
<dbReference type="PANTHER" id="PTHR44411">
    <property type="entry name" value="THO COMPLEX SUBUNIT 6 HOMOLOG"/>
    <property type="match status" value="1"/>
</dbReference>
<dbReference type="SMART" id="SM00320">
    <property type="entry name" value="WD40"/>
    <property type="match status" value="3"/>
</dbReference>
<dbReference type="PANTHER" id="PTHR44411:SF1">
    <property type="entry name" value="THO COMPLEX SUBUNIT 6 HOMOLOG"/>
    <property type="match status" value="1"/>
</dbReference>
<dbReference type="EnsemblMetazoa" id="CapteT224884">
    <property type="protein sequence ID" value="CapteP224884"/>
    <property type="gene ID" value="CapteG224884"/>
</dbReference>
<keyword evidence="3" id="KW-0677">Repeat</keyword>
<evidence type="ECO:0000256" key="1">
    <source>
        <dbReference type="ARBA" id="ARBA00009728"/>
    </source>
</evidence>
<accession>R7TYD9</accession>
<keyword evidence="7" id="KW-1185">Reference proteome</keyword>
<evidence type="ECO:0000313" key="5">
    <source>
        <dbReference type="EMBL" id="ELT98754.1"/>
    </source>
</evidence>
<gene>
    <name evidence="5" type="ORF">CAPTEDRAFT_224884</name>
</gene>
<dbReference type="OrthoDB" id="273067at2759"/>
<proteinExistence type="inferred from homology"/>
<dbReference type="InterPro" id="IPR015943">
    <property type="entry name" value="WD40/YVTN_repeat-like_dom_sf"/>
</dbReference>
<dbReference type="EMBL" id="AMQN01010318">
    <property type="status" value="NOT_ANNOTATED_CDS"/>
    <property type="molecule type" value="Genomic_DNA"/>
</dbReference>
<evidence type="ECO:0000256" key="2">
    <source>
        <dbReference type="ARBA" id="ARBA00022574"/>
    </source>
</evidence>
<feature type="repeat" description="WD" evidence="4">
    <location>
        <begin position="103"/>
        <end position="144"/>
    </location>
</feature>
<dbReference type="InterPro" id="IPR001680">
    <property type="entry name" value="WD40_rpt"/>
</dbReference>
<dbReference type="PROSITE" id="PS50294">
    <property type="entry name" value="WD_REPEATS_REGION"/>
    <property type="match status" value="1"/>
</dbReference>
<dbReference type="AlphaFoldDB" id="R7TYD9"/>
<reference evidence="5 7" key="2">
    <citation type="journal article" date="2013" name="Nature">
        <title>Insights into bilaterian evolution from three spiralian genomes.</title>
        <authorList>
            <person name="Simakov O."/>
            <person name="Marletaz F."/>
            <person name="Cho S.J."/>
            <person name="Edsinger-Gonzales E."/>
            <person name="Havlak P."/>
            <person name="Hellsten U."/>
            <person name="Kuo D.H."/>
            <person name="Larsson T."/>
            <person name="Lv J."/>
            <person name="Arendt D."/>
            <person name="Savage R."/>
            <person name="Osoegawa K."/>
            <person name="de Jong P."/>
            <person name="Grimwood J."/>
            <person name="Chapman J.A."/>
            <person name="Shapiro H."/>
            <person name="Aerts A."/>
            <person name="Otillar R.P."/>
            <person name="Terry A.Y."/>
            <person name="Boore J.L."/>
            <person name="Grigoriev I.V."/>
            <person name="Lindberg D.R."/>
            <person name="Seaver E.C."/>
            <person name="Weisblat D.A."/>
            <person name="Putnam N.H."/>
            <person name="Rokhsar D.S."/>
        </authorList>
    </citation>
    <scope>NUCLEOTIDE SEQUENCE</scope>
    <source>
        <strain evidence="5 7">I ESC-2004</strain>
    </source>
</reference>
<dbReference type="InterPro" id="IPR042626">
    <property type="entry name" value="THOC6"/>
</dbReference>
<dbReference type="GO" id="GO:0006406">
    <property type="term" value="P:mRNA export from nucleus"/>
    <property type="evidence" value="ECO:0007669"/>
    <property type="project" value="TreeGrafter"/>
</dbReference>
<evidence type="ECO:0000313" key="6">
    <source>
        <dbReference type="EnsemblMetazoa" id="CapteP224884"/>
    </source>
</evidence>
<evidence type="ECO:0000256" key="4">
    <source>
        <dbReference type="PROSITE-ProRule" id="PRU00221"/>
    </source>
</evidence>
<dbReference type="SUPFAM" id="SSF50978">
    <property type="entry name" value="WD40 repeat-like"/>
    <property type="match status" value="1"/>
</dbReference>
<reference evidence="6" key="3">
    <citation type="submission" date="2015-06" db="UniProtKB">
        <authorList>
            <consortium name="EnsemblMetazoa"/>
        </authorList>
    </citation>
    <scope>IDENTIFICATION</scope>
</reference>
<reference evidence="7" key="1">
    <citation type="submission" date="2012-12" db="EMBL/GenBank/DDBJ databases">
        <authorList>
            <person name="Hellsten U."/>
            <person name="Grimwood J."/>
            <person name="Chapman J.A."/>
            <person name="Shapiro H."/>
            <person name="Aerts A."/>
            <person name="Otillar R.P."/>
            <person name="Terry A.Y."/>
            <person name="Boore J.L."/>
            <person name="Simakov O."/>
            <person name="Marletaz F."/>
            <person name="Cho S.-J."/>
            <person name="Edsinger-Gonzales E."/>
            <person name="Havlak P."/>
            <person name="Kuo D.-H."/>
            <person name="Larsson T."/>
            <person name="Lv J."/>
            <person name="Arendt D."/>
            <person name="Savage R."/>
            <person name="Osoegawa K."/>
            <person name="de Jong P."/>
            <person name="Lindberg D.R."/>
            <person name="Seaver E.C."/>
            <person name="Weisblat D.A."/>
            <person name="Putnam N.H."/>
            <person name="Grigoriev I.V."/>
            <person name="Rokhsar D.S."/>
        </authorList>
    </citation>
    <scope>NUCLEOTIDE SEQUENCE</scope>
    <source>
        <strain evidence="7">I ESC-2004</strain>
    </source>
</reference>
<dbReference type="GO" id="GO:0000346">
    <property type="term" value="C:transcription export complex"/>
    <property type="evidence" value="ECO:0007669"/>
    <property type="project" value="TreeGrafter"/>
</dbReference>
<name>R7TYD9_CAPTE</name>
<evidence type="ECO:0000313" key="7">
    <source>
        <dbReference type="Proteomes" id="UP000014760"/>
    </source>
</evidence>
<dbReference type="STRING" id="283909.R7TYD9"/>
<dbReference type="InterPro" id="IPR019775">
    <property type="entry name" value="WD40_repeat_CS"/>
</dbReference>
<evidence type="ECO:0000256" key="3">
    <source>
        <dbReference type="ARBA" id="ARBA00022737"/>
    </source>
</evidence>
<dbReference type="Proteomes" id="UP000014760">
    <property type="component" value="Unassembled WGS sequence"/>
</dbReference>
<dbReference type="HOGENOM" id="CLU_060667_0_0_1"/>
<dbReference type="PROSITE" id="PS00678">
    <property type="entry name" value="WD_REPEATS_1"/>
    <property type="match status" value="1"/>
</dbReference>
<dbReference type="FunCoup" id="R7TYD9">
    <property type="interactions" value="998"/>
</dbReference>